<gene>
    <name evidence="1" type="ORF">G2W53_028298</name>
</gene>
<dbReference type="AlphaFoldDB" id="A0A834T229"/>
<keyword evidence="2" id="KW-1185">Reference proteome</keyword>
<dbReference type="Proteomes" id="UP000634136">
    <property type="component" value="Unassembled WGS sequence"/>
</dbReference>
<dbReference type="EMBL" id="JAAIUW010000009">
    <property type="protein sequence ID" value="KAF7814329.1"/>
    <property type="molecule type" value="Genomic_DNA"/>
</dbReference>
<evidence type="ECO:0000313" key="2">
    <source>
        <dbReference type="Proteomes" id="UP000634136"/>
    </source>
</evidence>
<comment type="caution">
    <text evidence="1">The sequence shown here is derived from an EMBL/GenBank/DDBJ whole genome shotgun (WGS) entry which is preliminary data.</text>
</comment>
<protein>
    <submittedName>
        <fullName evidence="1">Uncharacterized protein</fullName>
    </submittedName>
</protein>
<evidence type="ECO:0000313" key="1">
    <source>
        <dbReference type="EMBL" id="KAF7814329.1"/>
    </source>
</evidence>
<reference evidence="1" key="1">
    <citation type="submission" date="2020-09" db="EMBL/GenBank/DDBJ databases">
        <title>Genome-Enabled Discovery of Anthraquinone Biosynthesis in Senna tora.</title>
        <authorList>
            <person name="Kang S.-H."/>
            <person name="Pandey R.P."/>
            <person name="Lee C.-M."/>
            <person name="Sim J.-S."/>
            <person name="Jeong J.-T."/>
            <person name="Choi B.-S."/>
            <person name="Jung M."/>
            <person name="Ginzburg D."/>
            <person name="Zhao K."/>
            <person name="Won S.Y."/>
            <person name="Oh T.-J."/>
            <person name="Yu Y."/>
            <person name="Kim N.-H."/>
            <person name="Lee O.R."/>
            <person name="Lee T.-H."/>
            <person name="Bashyal P."/>
            <person name="Kim T.-S."/>
            <person name="Lee W.-H."/>
            <person name="Kawkins C."/>
            <person name="Kim C.-K."/>
            <person name="Kim J.S."/>
            <person name="Ahn B.O."/>
            <person name="Rhee S.Y."/>
            <person name="Sohng J.K."/>
        </authorList>
    </citation>
    <scope>NUCLEOTIDE SEQUENCE</scope>
    <source>
        <tissue evidence="1">Leaf</tissue>
    </source>
</reference>
<organism evidence="1 2">
    <name type="scientific">Senna tora</name>
    <dbReference type="NCBI Taxonomy" id="362788"/>
    <lineage>
        <taxon>Eukaryota</taxon>
        <taxon>Viridiplantae</taxon>
        <taxon>Streptophyta</taxon>
        <taxon>Embryophyta</taxon>
        <taxon>Tracheophyta</taxon>
        <taxon>Spermatophyta</taxon>
        <taxon>Magnoliopsida</taxon>
        <taxon>eudicotyledons</taxon>
        <taxon>Gunneridae</taxon>
        <taxon>Pentapetalae</taxon>
        <taxon>rosids</taxon>
        <taxon>fabids</taxon>
        <taxon>Fabales</taxon>
        <taxon>Fabaceae</taxon>
        <taxon>Caesalpinioideae</taxon>
        <taxon>Cassia clade</taxon>
        <taxon>Senna</taxon>
    </lineage>
</organism>
<proteinExistence type="predicted"/>
<accession>A0A834T229</accession>
<sequence>MRKDKAKESIDSRITCFQDNRNDSRKGRGRRRTTMATISRTTTICVEHTISRLSSDADNDFCVGSCTIAETTVDFCIVRRWWRHCCKVEGDEIIELREESLYGSGRR</sequence>
<name>A0A834T229_9FABA</name>